<dbReference type="Proteomes" id="UP001195769">
    <property type="component" value="Unassembled WGS sequence"/>
</dbReference>
<organism evidence="1 2">
    <name type="scientific">Suillus fuscotomentosus</name>
    <dbReference type="NCBI Taxonomy" id="1912939"/>
    <lineage>
        <taxon>Eukaryota</taxon>
        <taxon>Fungi</taxon>
        <taxon>Dikarya</taxon>
        <taxon>Basidiomycota</taxon>
        <taxon>Agaricomycotina</taxon>
        <taxon>Agaricomycetes</taxon>
        <taxon>Agaricomycetidae</taxon>
        <taxon>Boletales</taxon>
        <taxon>Suillineae</taxon>
        <taxon>Suillaceae</taxon>
        <taxon>Suillus</taxon>
    </lineage>
</organism>
<keyword evidence="2" id="KW-1185">Reference proteome</keyword>
<name>A0AAD4EE33_9AGAM</name>
<dbReference type="AlphaFoldDB" id="A0AAD4EE33"/>
<dbReference type="InterPro" id="IPR011006">
    <property type="entry name" value="CheY-like_superfamily"/>
</dbReference>
<dbReference type="SUPFAM" id="SSF52172">
    <property type="entry name" value="CheY-like"/>
    <property type="match status" value="1"/>
</dbReference>
<reference evidence="1" key="1">
    <citation type="journal article" date="2020" name="New Phytol.">
        <title>Comparative genomics reveals dynamic genome evolution in host specialist ectomycorrhizal fungi.</title>
        <authorList>
            <person name="Lofgren L.A."/>
            <person name="Nguyen N.H."/>
            <person name="Vilgalys R."/>
            <person name="Ruytinx J."/>
            <person name="Liao H.L."/>
            <person name="Branco S."/>
            <person name="Kuo A."/>
            <person name="LaButti K."/>
            <person name="Lipzen A."/>
            <person name="Andreopoulos W."/>
            <person name="Pangilinan J."/>
            <person name="Riley R."/>
            <person name="Hundley H."/>
            <person name="Na H."/>
            <person name="Barry K."/>
            <person name="Grigoriev I.V."/>
            <person name="Stajich J.E."/>
            <person name="Kennedy P.G."/>
        </authorList>
    </citation>
    <scope>NUCLEOTIDE SEQUENCE</scope>
    <source>
        <strain evidence="1">FC203</strain>
    </source>
</reference>
<protein>
    <recommendedName>
        <fullName evidence="3">Response regulatory domain-containing protein</fullName>
    </recommendedName>
</protein>
<evidence type="ECO:0000313" key="2">
    <source>
        <dbReference type="Proteomes" id="UP001195769"/>
    </source>
</evidence>
<evidence type="ECO:0000313" key="1">
    <source>
        <dbReference type="EMBL" id="KAG1904447.1"/>
    </source>
</evidence>
<dbReference type="RefSeq" id="XP_041230022.1">
    <property type="nucleotide sequence ID" value="XM_041366469.1"/>
</dbReference>
<sequence>MQVPANLFFHWLERPASSTGQSSSQFDTPRPSVHLIDLKKGADPTDRVVTCLLAEDNPITAKILETLFILLGCEWVRGLSDIKFECTLMDSHMSVVDGEGTARYIKTTSGRNSNTPMVAVSAYSAADTNDSSLFTASLTKSVQRADILIFK</sequence>
<dbReference type="Gene3D" id="3.40.50.2300">
    <property type="match status" value="1"/>
</dbReference>
<evidence type="ECO:0008006" key="3">
    <source>
        <dbReference type="Google" id="ProtNLM"/>
    </source>
</evidence>
<proteinExistence type="predicted"/>
<dbReference type="EMBL" id="JABBWK010000010">
    <property type="protein sequence ID" value="KAG1904447.1"/>
    <property type="molecule type" value="Genomic_DNA"/>
</dbReference>
<accession>A0AAD4EE33</accession>
<dbReference type="GeneID" id="64660767"/>
<gene>
    <name evidence="1" type="ORF">F5891DRAFT_1184661</name>
</gene>
<comment type="caution">
    <text evidence="1">The sequence shown here is derived from an EMBL/GenBank/DDBJ whole genome shotgun (WGS) entry which is preliminary data.</text>
</comment>